<evidence type="ECO:0008006" key="4">
    <source>
        <dbReference type="Google" id="ProtNLM"/>
    </source>
</evidence>
<dbReference type="InterPro" id="IPR016024">
    <property type="entry name" value="ARM-type_fold"/>
</dbReference>
<evidence type="ECO:0000256" key="1">
    <source>
        <dbReference type="SAM" id="Coils"/>
    </source>
</evidence>
<keyword evidence="1" id="KW-0175">Coiled coil</keyword>
<evidence type="ECO:0000313" key="3">
    <source>
        <dbReference type="Proteomes" id="UP001501083"/>
    </source>
</evidence>
<dbReference type="RefSeq" id="WP_158986992.1">
    <property type="nucleotide sequence ID" value="NZ_BAABKY010000002.1"/>
</dbReference>
<dbReference type="Proteomes" id="UP001501083">
    <property type="component" value="Unassembled WGS sequence"/>
</dbReference>
<proteinExistence type="predicted"/>
<name>A0ABP9L7Y4_9GAMM</name>
<evidence type="ECO:0000313" key="2">
    <source>
        <dbReference type="EMBL" id="GAA5072278.1"/>
    </source>
</evidence>
<feature type="coiled-coil region" evidence="1">
    <location>
        <begin position="123"/>
        <end position="150"/>
    </location>
</feature>
<comment type="caution">
    <text evidence="2">The sequence shown here is derived from an EMBL/GenBank/DDBJ whole genome shotgun (WGS) entry which is preliminary data.</text>
</comment>
<protein>
    <recommendedName>
        <fullName evidence="4">HEAT repeat domain-containing protein</fullName>
    </recommendedName>
</protein>
<organism evidence="2 3">
    <name type="scientific">Lysobacter panacisoli</name>
    <dbReference type="NCBI Taxonomy" id="1255263"/>
    <lineage>
        <taxon>Bacteria</taxon>
        <taxon>Pseudomonadati</taxon>
        <taxon>Pseudomonadota</taxon>
        <taxon>Gammaproteobacteria</taxon>
        <taxon>Lysobacterales</taxon>
        <taxon>Lysobacteraceae</taxon>
        <taxon>Lysobacter</taxon>
    </lineage>
</organism>
<gene>
    <name evidence="2" type="ORF">GCM10025759_12040</name>
</gene>
<reference evidence="3" key="1">
    <citation type="journal article" date="2019" name="Int. J. Syst. Evol. Microbiol.">
        <title>The Global Catalogue of Microorganisms (GCM) 10K type strain sequencing project: providing services to taxonomists for standard genome sequencing and annotation.</title>
        <authorList>
            <consortium name="The Broad Institute Genomics Platform"/>
            <consortium name="The Broad Institute Genome Sequencing Center for Infectious Disease"/>
            <person name="Wu L."/>
            <person name="Ma J."/>
        </authorList>
    </citation>
    <scope>NUCLEOTIDE SEQUENCE [LARGE SCALE GENOMIC DNA]</scope>
    <source>
        <strain evidence="3">JCM 19212</strain>
    </source>
</reference>
<dbReference type="EMBL" id="BAABKY010000002">
    <property type="protein sequence ID" value="GAA5072278.1"/>
    <property type="molecule type" value="Genomic_DNA"/>
</dbReference>
<keyword evidence="3" id="KW-1185">Reference proteome</keyword>
<sequence length="801" mass="90784">MDLELRLAALSKLIDTHSEAVDRRLGEEFRRAEDVLLGSSEFDELSDSLKTLAVLAPRFHMALLPILKTFARSVPSRTLTHGDALISRSMLRYRSAETLVSLAIDVSKQIRYLHTEQVVDFMLELSRAESTEVQRKAEQALEELAEFNLDIFYERRQGASPQDRIVSHFAGLDDPSLTTNSSAVLRALAKVLSPSMEGHSWTYSSMTIRRGSIVSDGGVAEMRERAITLLKRMYMLDTSVEFRQKILRTMDVATRREHPADNSETSRMFDRDAISVLEFRRSLVTTEALPLVQTIEHQTYWDYYHAATAEIEFKALQVRDELASHAEYQIYKQLIGFEGIFGTWEKLRSSEEARDYSDNRRRIAARQYVNEIDDATYDRWLSRILEFSKTRSNDLATFPVYYEFLESVGREKPRLALELVTQHEHIMSPFLIPLLRGLWTSEQTSDIESIVDRWIADGTHLAAIAKSLYKVGASRLATLEAVIARGVELDCRDAVLETVGVASSLYAEGSGPAKSVFMHALRELAKRGDARWISVVWFSDAFQLLVDAMTEPERVEALASLTSLPELDYQAEEILSVIAEKDVEAVLDYLISRLKRERELPSLDGSAEATLGERFEAIPYQLQKLDKHLARVPDKLVSALRREFDESPGLFTYRGARLIEATFPDFSAPLEQMLLKYVESGKESDIDFVLAILRTYDGPSAILDICKAIIKAVPQDSKQWNEVAAAIESTGVVSGEYGLVNAYEQKRAEVAKWLNDDDGRVQAFAKWLIEGLDRMIDHEKKRADEGVALRKYKFGADKDET</sequence>
<dbReference type="SUPFAM" id="SSF48371">
    <property type="entry name" value="ARM repeat"/>
    <property type="match status" value="1"/>
</dbReference>
<accession>A0ABP9L7Y4</accession>